<accession>A0AA41SFU5</accession>
<dbReference type="PANTHER" id="PTHR31232:SF18">
    <property type="entry name" value="S-PROTEIN HOMOLOG"/>
    <property type="match status" value="1"/>
</dbReference>
<dbReference type="Proteomes" id="UP001177140">
    <property type="component" value="Unassembled WGS sequence"/>
</dbReference>
<keyword evidence="5 6" id="KW-0732">Signal</keyword>
<protein>
    <recommendedName>
        <fullName evidence="6">S-protein homolog</fullName>
    </recommendedName>
</protein>
<feature type="signal peptide" evidence="6">
    <location>
        <begin position="1"/>
        <end position="32"/>
    </location>
</feature>
<evidence type="ECO:0000256" key="4">
    <source>
        <dbReference type="ARBA" id="ARBA00022525"/>
    </source>
</evidence>
<evidence type="ECO:0000313" key="7">
    <source>
        <dbReference type="EMBL" id="MCL7034919.1"/>
    </source>
</evidence>
<dbReference type="EMBL" id="JAJJMA010151369">
    <property type="protein sequence ID" value="MCL7034919.1"/>
    <property type="molecule type" value="Genomic_DNA"/>
</dbReference>
<evidence type="ECO:0000256" key="5">
    <source>
        <dbReference type="ARBA" id="ARBA00022729"/>
    </source>
</evidence>
<name>A0AA41SFU5_PAPNU</name>
<evidence type="ECO:0000256" key="2">
    <source>
        <dbReference type="ARBA" id="ARBA00005581"/>
    </source>
</evidence>
<comment type="caution">
    <text evidence="7">The sequence shown here is derived from an EMBL/GenBank/DDBJ whole genome shotgun (WGS) entry which is preliminary data.</text>
</comment>
<reference evidence="7" key="1">
    <citation type="submission" date="2022-03" db="EMBL/GenBank/DDBJ databases">
        <title>A functionally conserved STORR gene fusion in Papaver species that diverged 16.8 million years ago.</title>
        <authorList>
            <person name="Catania T."/>
        </authorList>
    </citation>
    <scope>NUCLEOTIDE SEQUENCE</scope>
    <source>
        <strain evidence="7">S-191538</strain>
    </source>
</reference>
<sequence length="146" mass="17191">MGSVVKSGSGSNVKIVFVYLLVSFLLLQKCSSQLLNYIHVNVVNDLGDNIDIKMHCKSKDDLIGERWVHYKEDFAWQFKRNFLGTTLYWCWMTWYDTSAGHWIVGSYEIYNAKTDVNNCGLHCNWSVRKDGLYHHLPWGWEKIYTW</sequence>
<evidence type="ECO:0000256" key="1">
    <source>
        <dbReference type="ARBA" id="ARBA00004613"/>
    </source>
</evidence>
<dbReference type="AlphaFoldDB" id="A0AA41SFU5"/>
<proteinExistence type="inferred from homology"/>
<keyword evidence="8" id="KW-1185">Reference proteome</keyword>
<comment type="subcellular location">
    <subcellularLocation>
        <location evidence="1 6">Secreted</location>
    </subcellularLocation>
</comment>
<organism evidence="7 8">
    <name type="scientific">Papaver nudicaule</name>
    <name type="common">Iceland poppy</name>
    <dbReference type="NCBI Taxonomy" id="74823"/>
    <lineage>
        <taxon>Eukaryota</taxon>
        <taxon>Viridiplantae</taxon>
        <taxon>Streptophyta</taxon>
        <taxon>Embryophyta</taxon>
        <taxon>Tracheophyta</taxon>
        <taxon>Spermatophyta</taxon>
        <taxon>Magnoliopsida</taxon>
        <taxon>Ranunculales</taxon>
        <taxon>Papaveraceae</taxon>
        <taxon>Papaveroideae</taxon>
        <taxon>Papaver</taxon>
    </lineage>
</organism>
<dbReference type="Pfam" id="PF05938">
    <property type="entry name" value="Self-incomp_S1"/>
    <property type="match status" value="1"/>
</dbReference>
<comment type="similarity">
    <text evidence="2 6">Belongs to the plant self-incompatibility (S1) protein family.</text>
</comment>
<evidence type="ECO:0000313" key="8">
    <source>
        <dbReference type="Proteomes" id="UP001177140"/>
    </source>
</evidence>
<dbReference type="PANTHER" id="PTHR31232">
    <property type="match status" value="1"/>
</dbReference>
<keyword evidence="4 6" id="KW-0964">Secreted</keyword>
<keyword evidence="3 6" id="KW-0713">Self-incompatibility</keyword>
<feature type="chain" id="PRO_5041486939" description="S-protein homolog" evidence="6">
    <location>
        <begin position="33"/>
        <end position="146"/>
    </location>
</feature>
<evidence type="ECO:0000256" key="3">
    <source>
        <dbReference type="ARBA" id="ARBA00022471"/>
    </source>
</evidence>
<dbReference type="GO" id="GO:0060320">
    <property type="term" value="P:rejection of self pollen"/>
    <property type="evidence" value="ECO:0007669"/>
    <property type="project" value="UniProtKB-KW"/>
</dbReference>
<evidence type="ECO:0000256" key="6">
    <source>
        <dbReference type="RuleBase" id="RU367044"/>
    </source>
</evidence>
<gene>
    <name evidence="7" type="ORF">MKW94_026187</name>
</gene>
<dbReference type="GO" id="GO:0005576">
    <property type="term" value="C:extracellular region"/>
    <property type="evidence" value="ECO:0007669"/>
    <property type="project" value="UniProtKB-SubCell"/>
</dbReference>
<dbReference type="InterPro" id="IPR010264">
    <property type="entry name" value="Self-incomp_S1"/>
</dbReference>